<dbReference type="InterPro" id="IPR013785">
    <property type="entry name" value="Aldolase_TIM"/>
</dbReference>
<accession>A0A4S5BQ91</accession>
<keyword evidence="5" id="KW-0560">Oxidoreductase</keyword>
<name>A0A4S5BQ91_9BURK</name>
<feature type="domain" description="NADH:flavin oxidoreductase/NADH oxidase N-terminal" evidence="6">
    <location>
        <begin position="10"/>
        <end position="347"/>
    </location>
</feature>
<protein>
    <submittedName>
        <fullName evidence="7">NADH:flavin oxidoreductase/NADH oxidase</fullName>
    </submittedName>
</protein>
<evidence type="ECO:0000256" key="1">
    <source>
        <dbReference type="ARBA" id="ARBA00001917"/>
    </source>
</evidence>
<sequence length="373" mass="40067">MSHAPDQSPQLFTALTIGHLSLTNRIVIPPMCQYSAQDGNANDWHSMHYGSLAVSGAGLLIIEATAVAPEGRITAWDVGLYSDDNQAALTKLRKQLAHMSTMPVAIQLAHAGRKASCQAPWHGGANIAPNQPNGWQTISASALPHNDIDAPPRALSKEDITQVIADFVRAAQRADAAGIDGIELHMAHGYLVHQFLSPLSNQRDDEYGGSLENRMRFALQLYQAVRQAFNPSKPVWVRISASDWVDGGWDLESSVTLSKALKALGAPIIHVSSGGLSPQQAIPLEAGYQVGFATAIKKEADIAVIAVGLITTPAYAEALLASGQADAIGIGRAALYDPRWPWHAAAELGAQVDAPPQYWRSQPREFKALFRSQ</sequence>
<dbReference type="SUPFAM" id="SSF51395">
    <property type="entry name" value="FMN-linked oxidoreductases"/>
    <property type="match status" value="1"/>
</dbReference>
<dbReference type="Gene3D" id="3.20.20.70">
    <property type="entry name" value="Aldolase class I"/>
    <property type="match status" value="1"/>
</dbReference>
<dbReference type="EMBL" id="SSWX01000018">
    <property type="protein sequence ID" value="THJ31978.1"/>
    <property type="molecule type" value="Genomic_DNA"/>
</dbReference>
<dbReference type="InterPro" id="IPR001155">
    <property type="entry name" value="OxRdtase_FMN_N"/>
</dbReference>
<dbReference type="AlphaFoldDB" id="A0A4S5BQ91"/>
<evidence type="ECO:0000256" key="3">
    <source>
        <dbReference type="ARBA" id="ARBA00022643"/>
    </source>
</evidence>
<evidence type="ECO:0000313" key="8">
    <source>
        <dbReference type="Proteomes" id="UP000306236"/>
    </source>
</evidence>
<dbReference type="CDD" id="cd02932">
    <property type="entry name" value="OYE_YqiM_FMN"/>
    <property type="match status" value="1"/>
</dbReference>
<evidence type="ECO:0000259" key="6">
    <source>
        <dbReference type="Pfam" id="PF00724"/>
    </source>
</evidence>
<dbReference type="OrthoDB" id="8985337at2"/>
<keyword evidence="3" id="KW-0288">FMN</keyword>
<dbReference type="GO" id="GO:0010181">
    <property type="term" value="F:FMN binding"/>
    <property type="evidence" value="ECO:0007669"/>
    <property type="project" value="InterPro"/>
</dbReference>
<dbReference type="PANTHER" id="PTHR43303:SF4">
    <property type="entry name" value="NADPH DEHYDROGENASE C23G7.10C-RELATED"/>
    <property type="match status" value="1"/>
</dbReference>
<dbReference type="InterPro" id="IPR044152">
    <property type="entry name" value="YqjM-like"/>
</dbReference>
<gene>
    <name evidence="7" type="ORF">E8K88_13165</name>
</gene>
<dbReference type="RefSeq" id="WP_136407143.1">
    <property type="nucleotide sequence ID" value="NZ_SSWX01000018.1"/>
</dbReference>
<dbReference type="Proteomes" id="UP000306236">
    <property type="component" value="Unassembled WGS sequence"/>
</dbReference>
<proteinExistence type="predicted"/>
<comment type="cofactor">
    <cofactor evidence="1">
        <name>FMN</name>
        <dbReference type="ChEBI" id="CHEBI:58210"/>
    </cofactor>
</comment>
<reference evidence="7 8" key="1">
    <citation type="submission" date="2019-04" db="EMBL/GenBank/DDBJ databases">
        <title>Lampropedia sp YIM MLB12 draf genome.</title>
        <authorList>
            <person name="Wang Y.-X."/>
        </authorList>
    </citation>
    <scope>NUCLEOTIDE SEQUENCE [LARGE SCALE GENOMIC DNA]</scope>
    <source>
        <strain evidence="7 8">YIM MLB12</strain>
    </source>
</reference>
<dbReference type="GO" id="GO:0003959">
    <property type="term" value="F:NADPH dehydrogenase activity"/>
    <property type="evidence" value="ECO:0007669"/>
    <property type="project" value="InterPro"/>
</dbReference>
<comment type="caution">
    <text evidence="7">The sequence shown here is derived from an EMBL/GenBank/DDBJ whole genome shotgun (WGS) entry which is preliminary data.</text>
</comment>
<dbReference type="Pfam" id="PF00724">
    <property type="entry name" value="Oxidored_FMN"/>
    <property type="match status" value="1"/>
</dbReference>
<evidence type="ECO:0000256" key="4">
    <source>
        <dbReference type="ARBA" id="ARBA00022857"/>
    </source>
</evidence>
<dbReference type="PANTHER" id="PTHR43303">
    <property type="entry name" value="NADPH DEHYDROGENASE C23G7.10C-RELATED"/>
    <property type="match status" value="1"/>
</dbReference>
<organism evidence="7 8">
    <name type="scientific">Lampropedia aestuarii</name>
    <dbReference type="NCBI Taxonomy" id="2562762"/>
    <lineage>
        <taxon>Bacteria</taxon>
        <taxon>Pseudomonadati</taxon>
        <taxon>Pseudomonadota</taxon>
        <taxon>Betaproteobacteria</taxon>
        <taxon>Burkholderiales</taxon>
        <taxon>Comamonadaceae</taxon>
        <taxon>Lampropedia</taxon>
    </lineage>
</organism>
<keyword evidence="2" id="KW-0285">Flavoprotein</keyword>
<evidence type="ECO:0000313" key="7">
    <source>
        <dbReference type="EMBL" id="THJ31978.1"/>
    </source>
</evidence>
<keyword evidence="8" id="KW-1185">Reference proteome</keyword>
<keyword evidence="4" id="KW-0521">NADP</keyword>
<dbReference type="GO" id="GO:0050661">
    <property type="term" value="F:NADP binding"/>
    <property type="evidence" value="ECO:0007669"/>
    <property type="project" value="InterPro"/>
</dbReference>
<evidence type="ECO:0000256" key="2">
    <source>
        <dbReference type="ARBA" id="ARBA00022630"/>
    </source>
</evidence>
<evidence type="ECO:0000256" key="5">
    <source>
        <dbReference type="ARBA" id="ARBA00023002"/>
    </source>
</evidence>